<evidence type="ECO:0000259" key="2">
    <source>
        <dbReference type="SMART" id="SM00014"/>
    </source>
</evidence>
<proteinExistence type="predicted"/>
<organism evidence="3">
    <name type="scientific">Thermocrispum agreste</name>
    <dbReference type="NCBI Taxonomy" id="37925"/>
    <lineage>
        <taxon>Bacteria</taxon>
        <taxon>Bacillati</taxon>
        <taxon>Actinomycetota</taxon>
        <taxon>Actinomycetes</taxon>
        <taxon>Pseudonocardiales</taxon>
        <taxon>Pseudonocardiaceae</taxon>
        <taxon>Thermocrispum</taxon>
    </lineage>
</organism>
<reference evidence="3" key="1">
    <citation type="submission" date="2018-05" db="EMBL/GenBank/DDBJ databases">
        <authorList>
            <person name="Lanie J.A."/>
            <person name="Ng W.-L."/>
            <person name="Kazmierczak K.M."/>
            <person name="Andrzejewski T.M."/>
            <person name="Davidsen T.M."/>
            <person name="Wayne K.J."/>
            <person name="Tettelin H."/>
            <person name="Glass J.I."/>
            <person name="Rusch D."/>
            <person name="Podicherti R."/>
            <person name="Tsui H.-C.T."/>
            <person name="Winkler M.E."/>
        </authorList>
    </citation>
    <scope>NUCLEOTIDE SEQUENCE</scope>
    <source>
        <strain evidence="3">ZC4RG45</strain>
    </source>
</reference>
<keyword evidence="1" id="KW-0812">Transmembrane</keyword>
<dbReference type="SMART" id="SM00014">
    <property type="entry name" value="acidPPc"/>
    <property type="match status" value="1"/>
</dbReference>
<feature type="transmembrane region" description="Helical" evidence="1">
    <location>
        <begin position="134"/>
        <end position="156"/>
    </location>
</feature>
<dbReference type="CDD" id="cd01610">
    <property type="entry name" value="PAP2_like"/>
    <property type="match status" value="1"/>
</dbReference>
<gene>
    <name evidence="3" type="ORF">DIU77_02315</name>
</gene>
<feature type="transmembrane region" description="Helical" evidence="1">
    <location>
        <begin position="110"/>
        <end position="127"/>
    </location>
</feature>
<protein>
    <recommendedName>
        <fullName evidence="2">Phosphatidic acid phosphatase type 2/haloperoxidase domain-containing protein</fullName>
    </recommendedName>
</protein>
<feature type="transmembrane region" description="Helical" evidence="1">
    <location>
        <begin position="76"/>
        <end position="98"/>
    </location>
</feature>
<dbReference type="InterPro" id="IPR036938">
    <property type="entry name" value="PAP2/HPO_sf"/>
</dbReference>
<sequence>MLIIGPLALVAALALGLARRRPWPIDVAWQRDAALWFDGQPEVLGHLVLPSEPVVLVPVVVVVVVLCMLGRDRPAALLAATAPLVAVLSTTAVLKPVFRALSAGTLEYPSGHTASLAAVCALLVLLTRPGVARAVSAGVGMVLVVAAGIGMVAAGYHYPFDIVGGCAVGVGVVVIGHVTRRRLAPTPSTG</sequence>
<dbReference type="AlphaFoldDB" id="A0A2W4JR97"/>
<evidence type="ECO:0000256" key="1">
    <source>
        <dbReference type="SAM" id="Phobius"/>
    </source>
</evidence>
<feature type="transmembrane region" description="Helical" evidence="1">
    <location>
        <begin position="44"/>
        <end position="69"/>
    </location>
</feature>
<keyword evidence="1" id="KW-1133">Transmembrane helix</keyword>
<evidence type="ECO:0000313" key="3">
    <source>
        <dbReference type="EMBL" id="PZN00922.1"/>
    </source>
</evidence>
<dbReference type="EMBL" id="QGUI01000050">
    <property type="protein sequence ID" value="PZN00922.1"/>
    <property type="molecule type" value="Genomic_DNA"/>
</dbReference>
<dbReference type="Pfam" id="PF01569">
    <property type="entry name" value="PAP2"/>
    <property type="match status" value="1"/>
</dbReference>
<feature type="transmembrane region" description="Helical" evidence="1">
    <location>
        <begin position="162"/>
        <end position="179"/>
    </location>
</feature>
<feature type="domain" description="Phosphatidic acid phosphatase type 2/haloperoxidase" evidence="2">
    <location>
        <begin position="57"/>
        <end position="177"/>
    </location>
</feature>
<name>A0A2W4JR97_9PSEU</name>
<dbReference type="SUPFAM" id="SSF48317">
    <property type="entry name" value="Acid phosphatase/Vanadium-dependent haloperoxidase"/>
    <property type="match status" value="1"/>
</dbReference>
<dbReference type="STRING" id="1111738.GCA_000427905_02277"/>
<dbReference type="Gene3D" id="1.20.144.10">
    <property type="entry name" value="Phosphatidic acid phosphatase type 2/haloperoxidase"/>
    <property type="match status" value="1"/>
</dbReference>
<dbReference type="InterPro" id="IPR000326">
    <property type="entry name" value="PAP2/HPO"/>
</dbReference>
<keyword evidence="1" id="KW-0472">Membrane</keyword>
<accession>A0A2W4JR97</accession>
<comment type="caution">
    <text evidence="3">The sequence shown here is derived from an EMBL/GenBank/DDBJ whole genome shotgun (WGS) entry which is preliminary data.</text>
</comment>